<accession>A0A1B0C0L1</accession>
<dbReference type="EMBL" id="JXJN01023658">
    <property type="status" value="NOT_ANNOTATED_CDS"/>
    <property type="molecule type" value="Genomic_DNA"/>
</dbReference>
<proteinExistence type="predicted"/>
<dbReference type="EMBL" id="JXJN01023659">
    <property type="status" value="NOT_ANNOTATED_CDS"/>
    <property type="molecule type" value="Genomic_DNA"/>
</dbReference>
<evidence type="ECO:0000313" key="1">
    <source>
        <dbReference type="EnsemblMetazoa" id="GPPI045989-PA"/>
    </source>
</evidence>
<sequence>MPICSKNVTMGIEGFFYTLKNWGKTLYLIQRERYLSKRRTIFPLKLSNIVFGSRPKKKFPQAVHALRHSSFLEQQTCPRCLIVHAFHSNCKRILYDRPLPLPATNFEDLLSNIDMGPNVARSIQVEDEEPKIASKTAYKQF</sequence>
<dbReference type="EnsemblMetazoa" id="GPPI045989-RA">
    <property type="protein sequence ID" value="GPPI045989-PA"/>
    <property type="gene ID" value="GPPI045989"/>
</dbReference>
<dbReference type="Proteomes" id="UP000092460">
    <property type="component" value="Unassembled WGS sequence"/>
</dbReference>
<organism evidence="1 2">
    <name type="scientific">Glossina palpalis gambiensis</name>
    <dbReference type="NCBI Taxonomy" id="67801"/>
    <lineage>
        <taxon>Eukaryota</taxon>
        <taxon>Metazoa</taxon>
        <taxon>Ecdysozoa</taxon>
        <taxon>Arthropoda</taxon>
        <taxon>Hexapoda</taxon>
        <taxon>Insecta</taxon>
        <taxon>Pterygota</taxon>
        <taxon>Neoptera</taxon>
        <taxon>Endopterygota</taxon>
        <taxon>Diptera</taxon>
        <taxon>Brachycera</taxon>
        <taxon>Muscomorpha</taxon>
        <taxon>Hippoboscoidea</taxon>
        <taxon>Glossinidae</taxon>
        <taxon>Glossina</taxon>
    </lineage>
</organism>
<dbReference type="AlphaFoldDB" id="A0A1B0C0L1"/>
<dbReference type="EMBL" id="JXJN01023660">
    <property type="status" value="NOT_ANNOTATED_CDS"/>
    <property type="molecule type" value="Genomic_DNA"/>
</dbReference>
<name>A0A1B0C0L1_9MUSC</name>
<protein>
    <submittedName>
        <fullName evidence="1">Uncharacterized protein</fullName>
    </submittedName>
</protein>
<dbReference type="VEuPathDB" id="VectorBase:GPPI045989"/>
<reference evidence="2" key="1">
    <citation type="submission" date="2015-01" db="EMBL/GenBank/DDBJ databases">
        <authorList>
            <person name="Aksoy S."/>
            <person name="Warren W."/>
            <person name="Wilson R.K."/>
        </authorList>
    </citation>
    <scope>NUCLEOTIDE SEQUENCE [LARGE SCALE GENOMIC DNA]</scope>
    <source>
        <strain evidence="2">IAEA</strain>
    </source>
</reference>
<evidence type="ECO:0000313" key="2">
    <source>
        <dbReference type="Proteomes" id="UP000092460"/>
    </source>
</evidence>
<keyword evidence="2" id="KW-1185">Reference proteome</keyword>
<reference evidence="1" key="2">
    <citation type="submission" date="2020-05" db="UniProtKB">
        <authorList>
            <consortium name="EnsemblMetazoa"/>
        </authorList>
    </citation>
    <scope>IDENTIFICATION</scope>
    <source>
        <strain evidence="1">IAEA</strain>
    </source>
</reference>